<dbReference type="PANTHER" id="PTHR14938">
    <property type="entry name" value="HCLS1-ASSOCIATED PROTEIN X-1"/>
    <property type="match status" value="1"/>
</dbReference>
<sequence>MDLLKKIMGLNSGQEDKNEKGKKKAPRDDFRKPIWFEESETDDELFDNGKFFDHRIFTANPMELEKHFEKHLQDLLKSYDDFHAAGGEQIKEDFGEKFPSFWGSFAPKEMDKDLDSEIRNSGKLTTILDNLPPNNTPQKSLPEKQQQQHLTDEEKIMAKIHGTEVKEEETKKFGSNPRYAPPKMTPMHPNFKSSVPITGGNKFFGHSIITETVRKPDGSIESRRVVRDVDGNVKTTISRTIGGETKTVTTFNNRTEVRKPDGSIESRRVVRDVDGNVKTTISRTVGGETKTVTTFNNRTE</sequence>
<dbReference type="GO" id="GO:0030136">
    <property type="term" value="C:clathrin-coated vesicle"/>
    <property type="evidence" value="ECO:0007669"/>
    <property type="project" value="TreeGrafter"/>
</dbReference>
<dbReference type="EMBL" id="AJWK01020391">
    <property type="status" value="NOT_ANNOTATED_CDS"/>
    <property type="molecule type" value="Genomic_DNA"/>
</dbReference>
<feature type="region of interest" description="Disordered" evidence="1">
    <location>
        <begin position="1"/>
        <end position="27"/>
    </location>
</feature>
<dbReference type="GO" id="GO:0016529">
    <property type="term" value="C:sarcoplasmic reticulum"/>
    <property type="evidence" value="ECO:0007669"/>
    <property type="project" value="TreeGrafter"/>
</dbReference>
<dbReference type="EnsemblMetazoa" id="LLOJ006311-RA">
    <property type="protein sequence ID" value="LLOJ006311-PA"/>
    <property type="gene ID" value="LLOJ006311"/>
</dbReference>
<dbReference type="Proteomes" id="UP000092461">
    <property type="component" value="Unassembled WGS sequence"/>
</dbReference>
<name>A0A1B0CNI9_LUTLO</name>
<dbReference type="EMBL" id="AJWK01020390">
    <property type="status" value="NOT_ANNOTATED_CDS"/>
    <property type="molecule type" value="Genomic_DNA"/>
</dbReference>
<dbReference type="AlphaFoldDB" id="A0A1B0CNI9"/>
<evidence type="ECO:0000313" key="2">
    <source>
        <dbReference type="EMBL" id="MBC1172781.1"/>
    </source>
</evidence>
<evidence type="ECO:0000313" key="3">
    <source>
        <dbReference type="EnsemblMetazoa" id="LLOJ006311-PA"/>
    </source>
</evidence>
<reference evidence="4" key="1">
    <citation type="submission" date="2012-05" db="EMBL/GenBank/DDBJ databases">
        <title>Whole Genome Assembly of Lutzomyia longipalpis.</title>
        <authorList>
            <person name="Richards S."/>
            <person name="Qu C."/>
            <person name="Dillon R."/>
            <person name="Worley K."/>
            <person name="Scherer S."/>
            <person name="Batterton M."/>
            <person name="Taylor A."/>
            <person name="Hawes A."/>
            <person name="Hernandez B."/>
            <person name="Kovar C."/>
            <person name="Mandapat C."/>
            <person name="Pham C."/>
            <person name="Qu C."/>
            <person name="Jing C."/>
            <person name="Bess C."/>
            <person name="Bandaranaike D."/>
            <person name="Ngo D."/>
            <person name="Ongeri F."/>
            <person name="Arias F."/>
            <person name="Lara F."/>
            <person name="Weissenberger G."/>
            <person name="Kamau G."/>
            <person name="Han H."/>
            <person name="Shen H."/>
            <person name="Dinh H."/>
            <person name="Khalil I."/>
            <person name="Jones J."/>
            <person name="Shafer J."/>
            <person name="Jayaseelan J."/>
            <person name="Quiroz J."/>
            <person name="Blankenburg K."/>
            <person name="Nguyen L."/>
            <person name="Jackson L."/>
            <person name="Francisco L."/>
            <person name="Tang L.-Y."/>
            <person name="Pu L.-L."/>
            <person name="Perales L."/>
            <person name="Lorensuhewa L."/>
            <person name="Munidasa M."/>
            <person name="Coyle M."/>
            <person name="Taylor M."/>
            <person name="Puazo M."/>
            <person name="Firestine M."/>
            <person name="Scheel M."/>
            <person name="Javaid M."/>
            <person name="Wang M."/>
            <person name="Li M."/>
            <person name="Tabassum N."/>
            <person name="Saada N."/>
            <person name="Osuji N."/>
            <person name="Aqrawi P."/>
            <person name="Fu Q."/>
            <person name="Thornton R."/>
            <person name="Raj R."/>
            <person name="Goodspeed R."/>
            <person name="Mata R."/>
            <person name="Najjar R."/>
            <person name="Gubbala S."/>
            <person name="Lee S."/>
            <person name="Denson S."/>
            <person name="Patil S."/>
            <person name="Macmil S."/>
            <person name="Qi S."/>
            <person name="Matskevitch T."/>
            <person name="Palculict T."/>
            <person name="Mathew T."/>
            <person name="Vee V."/>
            <person name="Velamala V."/>
            <person name="Korchina V."/>
            <person name="Cai W."/>
            <person name="Liu W."/>
            <person name="Dai W."/>
            <person name="Zou X."/>
            <person name="Zhu Y."/>
            <person name="Zhang Y."/>
            <person name="Wu Y.-Q."/>
            <person name="Xin Y."/>
            <person name="Nazarath L."/>
            <person name="Kovar C."/>
            <person name="Han Y."/>
            <person name="Muzny D."/>
            <person name="Gibbs R."/>
        </authorList>
    </citation>
    <scope>NUCLEOTIDE SEQUENCE [LARGE SCALE GENOMIC DNA]</scope>
    <source>
        <strain evidence="4">Jacobina</strain>
    </source>
</reference>
<dbReference type="VEuPathDB" id="VectorBase:LLOJ006311"/>
<evidence type="ECO:0000256" key="1">
    <source>
        <dbReference type="SAM" id="MobiDB-lite"/>
    </source>
</evidence>
<reference evidence="2" key="2">
    <citation type="journal article" date="2020" name="BMC">
        <title>Leishmania infection induces a limited differential gene expression in the sand fly midgut.</title>
        <authorList>
            <person name="Coutinho-Abreu I.V."/>
            <person name="Serafim T.D."/>
            <person name="Meneses C."/>
            <person name="Kamhawi S."/>
            <person name="Oliveira F."/>
            <person name="Valenzuela J.G."/>
        </authorList>
    </citation>
    <scope>NUCLEOTIDE SEQUENCE</scope>
    <source>
        <strain evidence="2">Jacobina</strain>
        <tissue evidence="2">Midgut</tissue>
    </source>
</reference>
<dbReference type="GO" id="GO:0030833">
    <property type="term" value="P:regulation of actin filament polymerization"/>
    <property type="evidence" value="ECO:0007669"/>
    <property type="project" value="TreeGrafter"/>
</dbReference>
<evidence type="ECO:0000313" key="4">
    <source>
        <dbReference type="Proteomes" id="UP000092461"/>
    </source>
</evidence>
<protein>
    <submittedName>
        <fullName evidence="2 3">Uncharacterized protein</fullName>
    </submittedName>
</protein>
<dbReference type="GO" id="GO:0015629">
    <property type="term" value="C:actin cytoskeleton"/>
    <property type="evidence" value="ECO:0007669"/>
    <property type="project" value="TreeGrafter"/>
</dbReference>
<reference evidence="3" key="3">
    <citation type="submission" date="2020-05" db="UniProtKB">
        <authorList>
            <consortium name="EnsemblMetazoa"/>
        </authorList>
    </citation>
    <scope>IDENTIFICATION</scope>
    <source>
        <strain evidence="3">Jacobina</strain>
    </source>
</reference>
<accession>A0A1B0CNI9</accession>
<dbReference type="GO" id="GO:0043066">
    <property type="term" value="P:negative regulation of apoptotic process"/>
    <property type="evidence" value="ECO:0007669"/>
    <property type="project" value="InterPro"/>
</dbReference>
<dbReference type="PANTHER" id="PTHR14938:SF2">
    <property type="entry name" value="HCLS1-ASSOCIATED PROTEIN X-1"/>
    <property type="match status" value="1"/>
</dbReference>
<dbReference type="VEuPathDB" id="VectorBase:LLONM1_008380"/>
<dbReference type="InterPro" id="IPR017248">
    <property type="entry name" value="HAX-1"/>
</dbReference>
<dbReference type="EMBL" id="GITU01004078">
    <property type="protein sequence ID" value="MBC1172781.1"/>
    <property type="molecule type" value="Transcribed_RNA"/>
</dbReference>
<feature type="compositionally biased region" description="Polar residues" evidence="1">
    <location>
        <begin position="128"/>
        <end position="149"/>
    </location>
</feature>
<feature type="region of interest" description="Disordered" evidence="1">
    <location>
        <begin position="128"/>
        <end position="151"/>
    </location>
</feature>
<proteinExistence type="predicted"/>
<dbReference type="GO" id="GO:0016324">
    <property type="term" value="C:apical plasma membrane"/>
    <property type="evidence" value="ECO:0007669"/>
    <property type="project" value="TreeGrafter"/>
</dbReference>
<dbReference type="GO" id="GO:0005739">
    <property type="term" value="C:mitochondrion"/>
    <property type="evidence" value="ECO:0007669"/>
    <property type="project" value="TreeGrafter"/>
</dbReference>
<feature type="region of interest" description="Disordered" evidence="1">
    <location>
        <begin position="164"/>
        <end position="188"/>
    </location>
</feature>
<keyword evidence="4" id="KW-1185">Reference proteome</keyword>
<organism evidence="3 4">
    <name type="scientific">Lutzomyia longipalpis</name>
    <name type="common">Sand fly</name>
    <dbReference type="NCBI Taxonomy" id="7200"/>
    <lineage>
        <taxon>Eukaryota</taxon>
        <taxon>Metazoa</taxon>
        <taxon>Ecdysozoa</taxon>
        <taxon>Arthropoda</taxon>
        <taxon>Hexapoda</taxon>
        <taxon>Insecta</taxon>
        <taxon>Pterygota</taxon>
        <taxon>Neoptera</taxon>
        <taxon>Endopterygota</taxon>
        <taxon>Diptera</taxon>
        <taxon>Nematocera</taxon>
        <taxon>Psychodoidea</taxon>
        <taxon>Psychodidae</taxon>
        <taxon>Lutzomyia</taxon>
        <taxon>Lutzomyia</taxon>
    </lineage>
</organism>